<feature type="compositionally biased region" description="Pro residues" evidence="1">
    <location>
        <begin position="860"/>
        <end position="874"/>
    </location>
</feature>
<feature type="region of interest" description="Disordered" evidence="1">
    <location>
        <begin position="149"/>
        <end position="175"/>
    </location>
</feature>
<feature type="region of interest" description="Disordered" evidence="1">
    <location>
        <begin position="280"/>
        <end position="484"/>
    </location>
</feature>
<dbReference type="Gene3D" id="2.30.29.30">
    <property type="entry name" value="Pleckstrin-homology domain (PH domain)/Phosphotyrosine-binding domain (PTB)"/>
    <property type="match status" value="2"/>
</dbReference>
<feature type="compositionally biased region" description="Low complexity" evidence="1">
    <location>
        <begin position="225"/>
        <end position="237"/>
    </location>
</feature>
<evidence type="ECO:0000256" key="1">
    <source>
        <dbReference type="SAM" id="MobiDB-lite"/>
    </source>
</evidence>
<feature type="compositionally biased region" description="Low complexity" evidence="1">
    <location>
        <begin position="1198"/>
        <end position="1228"/>
    </location>
</feature>
<sequence length="1347" mass="143213">MPKMRPHYPRLQNVKAKPRYKTDLSLSQVLFYTLTHPSTSSLSCTTTTTFSSTSSTSWTLPPASWHGTRDGSVLNLIPPFFVRSNRPSSSFFPLHLHTHRLPSVDASGMQELPSRSQSALHTRSPAPPSSFQFKASRILQKVTSFRGKIKLTNSSSRKSHDDSLGNHPYNAGRHRASHSMDLNSHIAAKPYMSQPMLSLHQQSNPRNHLNQRNNDLAAPNRHRASFSSQSESSAGSSPVHAESALPEPAQKHTIAMGLVNGTTTAVSVAVGSQAKGAIEGLPPTVLSSSKQPQSGMPQPSQTETSTRSTNNLGTRNEDGKTRARAANEKRAESVGASSDQHTPQMISKAASSAKGKEQAEITAPSTTSSRPRKAPAPEESSRPSTSMSALSTSTASSTTTVTPRTYRAPEAQHQIPPVPPIPRPDDTRGPSTSSSALTNLSLSSSSEAASFASSIPRTESPVPMAPSTPQVKMIAPPTPPAAMKRRSIGAPQLNFPLPGHKRFSLTDGDSARLSPSIIIRQPAWPILHLPPSTPTTNGRSQTSPGSFDVSSSGVGTPRTPGRRMSASSTTGPRLRHMPALSMNGNGEPEEADEEDLAEDSESSDEEEGGNAASDDEGEDDGYQSARTSTSLSEEQARPIPIPPIPPSKEDAATPKARTPRFGQLGSAADYFSGVFSSTPSTSKTPKPQASFYVTPASTPFIQPSSTPSTKPPTLPALVPTASLSFPAFDLSPSTPTGRKPFNAHKRGSKSMFDLSSSLSGAGKDGVLDHCGGIGRKGSVKKFDEESKVIEECKEAVERPQTVDIDATPMPPSSTAPIPIPTSKSAVHAPTAHEDQKTSSVPASGSSSMRRRRSMPLFTPSSPPPPYPTFFPHPPQSLAGSLSTQGPSSSTDADPPPPLPPAHEIPEGREELPGYSNEIYIRAVMPRKMEFTQPSIPAKDRKWRRVICELEGTAFRVYEFKPKGVSGAGKVKSWWERKVGVGDVAGGVGIGGGTGGSVGTAGVSIVADGNGGTGIMSANNEDMPEEERARRRRMQKLDANEGRIEEGSPRPQETMEVRLTPSPPIPTRGRPALVDAEGHKKQQNSSSKSSRFGNFLKPGKSSKGHSRSNSETPSPREGSVAGNETPPMRSSFHLPRPSITSSSGGSDEIMEEPRSRGGLRPMVSRQSLATGSPRPSLSTQSSRSMLRPSVATSHSDPTNGSGSNTSPPLSSNLASAASSTSFLGSQSTQECPSPDPNSMIRAYTLQNAESGLGNDYIKRKNVIRVRMEGEQFLLQAKDVASVVEWIEGLHSAANIALDLDERPMPRGPLFPRRRRRRPRRNPDEANGSGNAGGGGEGNGTTGALDPRS</sequence>
<dbReference type="SUPFAM" id="SSF50729">
    <property type="entry name" value="PH domain-like"/>
    <property type="match status" value="1"/>
</dbReference>
<keyword evidence="3" id="KW-1185">Reference proteome</keyword>
<feature type="region of interest" description="Disordered" evidence="1">
    <location>
        <begin position="729"/>
        <end position="748"/>
    </location>
</feature>
<accession>A0ABR3F457</accession>
<feature type="region of interest" description="Disordered" evidence="1">
    <location>
        <begin position="1300"/>
        <end position="1347"/>
    </location>
</feature>
<gene>
    <name evidence="2" type="ORF">V5O48_011934</name>
</gene>
<feature type="region of interest" description="Disordered" evidence="1">
    <location>
        <begin position="221"/>
        <end position="245"/>
    </location>
</feature>
<reference evidence="2 3" key="1">
    <citation type="submission" date="2024-02" db="EMBL/GenBank/DDBJ databases">
        <title>A draft genome for the cacao thread blight pathogen Marasmius crinis-equi.</title>
        <authorList>
            <person name="Cohen S.P."/>
            <person name="Baruah I.K."/>
            <person name="Amoako-Attah I."/>
            <person name="Bukari Y."/>
            <person name="Meinhardt L.W."/>
            <person name="Bailey B.A."/>
        </authorList>
    </citation>
    <scope>NUCLEOTIDE SEQUENCE [LARGE SCALE GENOMIC DNA]</scope>
    <source>
        <strain evidence="2 3">GH-76</strain>
    </source>
</reference>
<dbReference type="PANTHER" id="PTHR37283:SF1">
    <property type="entry name" value="PH DOMAIN-CONTAINING PROTEIN YHR131C"/>
    <property type="match status" value="1"/>
</dbReference>
<feature type="compositionally biased region" description="Polar residues" evidence="1">
    <location>
        <begin position="624"/>
        <end position="633"/>
    </location>
</feature>
<feature type="region of interest" description="Disordered" evidence="1">
    <location>
        <begin position="108"/>
        <end position="130"/>
    </location>
</feature>
<feature type="region of interest" description="Disordered" evidence="1">
    <location>
        <begin position="793"/>
        <end position="912"/>
    </location>
</feature>
<proteinExistence type="predicted"/>
<feature type="compositionally biased region" description="Low complexity" evidence="1">
    <location>
        <begin position="382"/>
        <end position="409"/>
    </location>
</feature>
<dbReference type="InterPro" id="IPR011993">
    <property type="entry name" value="PH-like_dom_sf"/>
</dbReference>
<dbReference type="PANTHER" id="PTHR37283">
    <property type="entry name" value="PH DOMAIN-CONTAINING PROTEIN YHR131C"/>
    <property type="match status" value="1"/>
</dbReference>
<name>A0ABR3F457_9AGAR</name>
<feature type="compositionally biased region" description="Acidic residues" evidence="1">
    <location>
        <begin position="587"/>
        <end position="621"/>
    </location>
</feature>
<feature type="compositionally biased region" description="Low complexity" evidence="1">
    <location>
        <begin position="676"/>
        <end position="687"/>
    </location>
</feature>
<evidence type="ECO:0000313" key="2">
    <source>
        <dbReference type="EMBL" id="KAL0570026.1"/>
    </source>
</evidence>
<evidence type="ECO:0000313" key="3">
    <source>
        <dbReference type="Proteomes" id="UP001465976"/>
    </source>
</evidence>
<dbReference type="Proteomes" id="UP001465976">
    <property type="component" value="Unassembled WGS sequence"/>
</dbReference>
<feature type="compositionally biased region" description="Pro residues" evidence="1">
    <location>
        <begin position="808"/>
        <end position="819"/>
    </location>
</feature>
<organism evidence="2 3">
    <name type="scientific">Marasmius crinis-equi</name>
    <dbReference type="NCBI Taxonomy" id="585013"/>
    <lineage>
        <taxon>Eukaryota</taxon>
        <taxon>Fungi</taxon>
        <taxon>Dikarya</taxon>
        <taxon>Basidiomycota</taxon>
        <taxon>Agaricomycotina</taxon>
        <taxon>Agaricomycetes</taxon>
        <taxon>Agaricomycetidae</taxon>
        <taxon>Agaricales</taxon>
        <taxon>Marasmiineae</taxon>
        <taxon>Marasmiaceae</taxon>
        <taxon>Marasmius</taxon>
    </lineage>
</organism>
<evidence type="ECO:0008006" key="4">
    <source>
        <dbReference type="Google" id="ProtNLM"/>
    </source>
</evidence>
<feature type="compositionally biased region" description="Polar residues" evidence="1">
    <location>
        <begin position="285"/>
        <end position="314"/>
    </location>
</feature>
<feature type="compositionally biased region" description="Gly residues" evidence="1">
    <location>
        <begin position="1328"/>
        <end position="1339"/>
    </location>
</feature>
<protein>
    <recommendedName>
        <fullName evidence="4">PH domain-containing protein</fullName>
    </recommendedName>
</protein>
<feature type="compositionally biased region" description="Low complexity" evidence="1">
    <location>
        <begin position="431"/>
        <end position="454"/>
    </location>
</feature>
<feature type="compositionally biased region" description="Polar residues" evidence="1">
    <location>
        <begin position="335"/>
        <end position="345"/>
    </location>
</feature>
<comment type="caution">
    <text evidence="2">The sequence shown here is derived from an EMBL/GenBank/DDBJ whole genome shotgun (WGS) entry which is preliminary data.</text>
</comment>
<feature type="region of interest" description="Disordered" evidence="1">
    <location>
        <begin position="526"/>
        <end position="717"/>
    </location>
</feature>
<dbReference type="EMBL" id="JBAHYK010001006">
    <property type="protein sequence ID" value="KAL0570026.1"/>
    <property type="molecule type" value="Genomic_DNA"/>
</dbReference>
<feature type="compositionally biased region" description="Polar residues" evidence="1">
    <location>
        <begin position="1163"/>
        <end position="1197"/>
    </location>
</feature>
<feature type="compositionally biased region" description="Polar residues" evidence="1">
    <location>
        <begin position="534"/>
        <end position="554"/>
    </location>
</feature>
<feature type="compositionally biased region" description="Basic and acidic residues" evidence="1">
    <location>
        <begin position="315"/>
        <end position="332"/>
    </location>
</feature>
<feature type="compositionally biased region" description="Pro residues" evidence="1">
    <location>
        <begin position="893"/>
        <end position="902"/>
    </location>
</feature>
<feature type="compositionally biased region" description="Basic and acidic residues" evidence="1">
    <location>
        <begin position="1034"/>
        <end position="1055"/>
    </location>
</feature>
<feature type="region of interest" description="Disordered" evidence="1">
    <location>
        <begin position="1009"/>
        <end position="1238"/>
    </location>
</feature>